<dbReference type="PANTHER" id="PTHR43280:SF32">
    <property type="entry name" value="TRANSCRIPTIONAL REGULATORY PROTEIN"/>
    <property type="match status" value="1"/>
</dbReference>
<evidence type="ECO:0000256" key="4">
    <source>
        <dbReference type="SAM" id="MobiDB-lite"/>
    </source>
</evidence>
<dbReference type="PATRIC" id="fig|698760.3.peg.7912"/>
<dbReference type="InterPro" id="IPR037923">
    <property type="entry name" value="HTH-like"/>
</dbReference>
<dbReference type="RefSeq" id="WP_006381853.1">
    <property type="nucleotide sequence ID" value="NZ_AEJB01000533.1"/>
</dbReference>
<evidence type="ECO:0000313" key="7">
    <source>
        <dbReference type="Proteomes" id="UP000010931"/>
    </source>
</evidence>
<sequence>MPRQESAGSTRTDGDAIPGFGFNPPVAPVSGFEATELAALHGRMPDATLRRVHRVDFHTVTLISEGSGEHTVDFVTYPCRPGTLLWVRPGQVQRFGDPSLMKGTHLLFTPAFPAHLANTARLLDDWHGSVCVQLGTDHDYATVSTLLSQLHAEFNRRPGTVSREILQLQLAALLLHIDRLPPQGAHTDPHTEGGIYARFRAELERSYSTTRRAEDYAHHLGYTVKTLTRACLAATGQTVKQVIDTRVALQAQRLLAHTDEPVAVIARGLGFSEPANFGKFFSRHTGTTPGDFRHTHQPPTE</sequence>
<keyword evidence="3" id="KW-0804">Transcription</keyword>
<dbReference type="PANTHER" id="PTHR43280">
    <property type="entry name" value="ARAC-FAMILY TRANSCRIPTIONAL REGULATOR"/>
    <property type="match status" value="1"/>
</dbReference>
<dbReference type="InterPro" id="IPR003313">
    <property type="entry name" value="AraC-bd"/>
</dbReference>
<dbReference type="STRING" id="85558.T45_05147"/>
<comment type="caution">
    <text evidence="6">The sequence shown here is derived from an EMBL/GenBank/DDBJ whole genome shotgun (WGS) entry which is preliminary data.</text>
</comment>
<dbReference type="SUPFAM" id="SSF46689">
    <property type="entry name" value="Homeodomain-like"/>
    <property type="match status" value="1"/>
</dbReference>
<dbReference type="InterPro" id="IPR009057">
    <property type="entry name" value="Homeodomain-like_sf"/>
</dbReference>
<keyword evidence="2" id="KW-0238">DNA-binding</keyword>
<keyword evidence="1" id="KW-0805">Transcription regulation</keyword>
<feature type="domain" description="HTH araC/xylS-type" evidence="5">
    <location>
        <begin position="197"/>
        <end position="295"/>
    </location>
</feature>
<evidence type="ECO:0000256" key="2">
    <source>
        <dbReference type="ARBA" id="ARBA00023125"/>
    </source>
</evidence>
<dbReference type="InterPro" id="IPR018060">
    <property type="entry name" value="HTH_AraC"/>
</dbReference>
<dbReference type="GeneID" id="97407135"/>
<feature type="region of interest" description="Disordered" evidence="4">
    <location>
        <begin position="1"/>
        <end position="20"/>
    </location>
</feature>
<dbReference type="EMBL" id="AEJB01000533">
    <property type="protein sequence ID" value="ELP63193.1"/>
    <property type="molecule type" value="Genomic_DNA"/>
</dbReference>
<evidence type="ECO:0000313" key="6">
    <source>
        <dbReference type="EMBL" id="ELP63193.1"/>
    </source>
</evidence>
<evidence type="ECO:0000256" key="1">
    <source>
        <dbReference type="ARBA" id="ARBA00023015"/>
    </source>
</evidence>
<organism evidence="6 7">
    <name type="scientific">Streptomyces turgidiscabies (strain Car8)</name>
    <dbReference type="NCBI Taxonomy" id="698760"/>
    <lineage>
        <taxon>Bacteria</taxon>
        <taxon>Bacillati</taxon>
        <taxon>Actinomycetota</taxon>
        <taxon>Actinomycetes</taxon>
        <taxon>Kitasatosporales</taxon>
        <taxon>Streptomycetaceae</taxon>
        <taxon>Streptomyces</taxon>
    </lineage>
</organism>
<evidence type="ECO:0000256" key="3">
    <source>
        <dbReference type="ARBA" id="ARBA00023163"/>
    </source>
</evidence>
<protein>
    <submittedName>
        <fullName evidence="6">Transcriptional regulator, AraC family</fullName>
    </submittedName>
</protein>
<name>L7EUW0_STRT8</name>
<feature type="region of interest" description="Disordered" evidence="4">
    <location>
        <begin position="280"/>
        <end position="301"/>
    </location>
</feature>
<dbReference type="SMART" id="SM00342">
    <property type="entry name" value="HTH_ARAC"/>
    <property type="match status" value="1"/>
</dbReference>
<evidence type="ECO:0000259" key="5">
    <source>
        <dbReference type="PROSITE" id="PS01124"/>
    </source>
</evidence>
<dbReference type="Pfam" id="PF02311">
    <property type="entry name" value="AraC_binding"/>
    <property type="match status" value="1"/>
</dbReference>
<dbReference type="Pfam" id="PF12833">
    <property type="entry name" value="HTH_18"/>
    <property type="match status" value="1"/>
</dbReference>
<keyword evidence="7" id="KW-1185">Reference proteome</keyword>
<gene>
    <name evidence="6" type="ORF">STRTUCAR8_00528</name>
</gene>
<dbReference type="PROSITE" id="PS01124">
    <property type="entry name" value="HTH_ARAC_FAMILY_2"/>
    <property type="match status" value="1"/>
</dbReference>
<feature type="compositionally biased region" description="Polar residues" evidence="4">
    <location>
        <begin position="1"/>
        <end position="11"/>
    </location>
</feature>
<reference evidence="6 7" key="1">
    <citation type="journal article" date="2011" name="Plasmid">
        <title>Streptomyces turgidiscabies Car8 contains a modular pathogenicity island that shares virulence genes with other actinobacterial plant pathogens.</title>
        <authorList>
            <person name="Huguet-Tapia J.C."/>
            <person name="Badger J.H."/>
            <person name="Loria R."/>
            <person name="Pettis G.S."/>
        </authorList>
    </citation>
    <scope>NUCLEOTIDE SEQUENCE [LARGE SCALE GENOMIC DNA]</scope>
    <source>
        <strain evidence="6 7">Car8</strain>
    </source>
</reference>
<dbReference type="SUPFAM" id="SSF51215">
    <property type="entry name" value="Regulatory protein AraC"/>
    <property type="match status" value="1"/>
</dbReference>
<dbReference type="AlphaFoldDB" id="L7EUW0"/>
<proteinExistence type="predicted"/>
<dbReference type="GO" id="GO:0043565">
    <property type="term" value="F:sequence-specific DNA binding"/>
    <property type="evidence" value="ECO:0007669"/>
    <property type="project" value="InterPro"/>
</dbReference>
<dbReference type="Proteomes" id="UP000010931">
    <property type="component" value="Unassembled WGS sequence"/>
</dbReference>
<accession>L7EUW0</accession>
<dbReference type="Gene3D" id="1.10.10.60">
    <property type="entry name" value="Homeodomain-like"/>
    <property type="match status" value="1"/>
</dbReference>
<dbReference type="GO" id="GO:0003700">
    <property type="term" value="F:DNA-binding transcription factor activity"/>
    <property type="evidence" value="ECO:0007669"/>
    <property type="project" value="InterPro"/>
</dbReference>